<dbReference type="InterPro" id="IPR015421">
    <property type="entry name" value="PyrdxlP-dep_Trfase_major"/>
</dbReference>
<protein>
    <recommendedName>
        <fullName evidence="2">DegT/DnrJ/EryC1/StrS aminotransferase</fullName>
    </recommendedName>
</protein>
<name>X0XEY8_9ZZZZ</name>
<dbReference type="Pfam" id="PF01041">
    <property type="entry name" value="DegT_DnrJ_EryC1"/>
    <property type="match status" value="1"/>
</dbReference>
<organism evidence="1">
    <name type="scientific">marine sediment metagenome</name>
    <dbReference type="NCBI Taxonomy" id="412755"/>
    <lineage>
        <taxon>unclassified sequences</taxon>
        <taxon>metagenomes</taxon>
        <taxon>ecological metagenomes</taxon>
    </lineage>
</organism>
<dbReference type="AlphaFoldDB" id="X0XEY8"/>
<gene>
    <name evidence="1" type="ORF">S01H1_65201</name>
</gene>
<dbReference type="InterPro" id="IPR000653">
    <property type="entry name" value="DegT/StrS_aminotransferase"/>
</dbReference>
<dbReference type="EMBL" id="BARS01043027">
    <property type="protein sequence ID" value="GAG35228.1"/>
    <property type="molecule type" value="Genomic_DNA"/>
</dbReference>
<evidence type="ECO:0000313" key="1">
    <source>
        <dbReference type="EMBL" id="GAG35228.1"/>
    </source>
</evidence>
<evidence type="ECO:0008006" key="2">
    <source>
        <dbReference type="Google" id="ProtNLM"/>
    </source>
</evidence>
<reference evidence="1" key="1">
    <citation type="journal article" date="2014" name="Front. Microbiol.">
        <title>High frequency of phylogenetically diverse reductive dehalogenase-homologous genes in deep subseafloor sedimentary metagenomes.</title>
        <authorList>
            <person name="Kawai M."/>
            <person name="Futagami T."/>
            <person name="Toyoda A."/>
            <person name="Takaki Y."/>
            <person name="Nishi S."/>
            <person name="Hori S."/>
            <person name="Arai W."/>
            <person name="Tsubouchi T."/>
            <person name="Morono Y."/>
            <person name="Uchiyama I."/>
            <person name="Ito T."/>
            <person name="Fujiyama A."/>
            <person name="Inagaki F."/>
            <person name="Takami H."/>
        </authorList>
    </citation>
    <scope>NUCLEOTIDE SEQUENCE</scope>
    <source>
        <strain evidence="1">Expedition CK06-06</strain>
    </source>
</reference>
<dbReference type="SUPFAM" id="SSF53383">
    <property type="entry name" value="PLP-dependent transferases"/>
    <property type="match status" value="1"/>
</dbReference>
<feature type="non-terminal residue" evidence="1">
    <location>
        <position position="75"/>
    </location>
</feature>
<sequence>MSSRSDQKIFTQPLFKVYMDDKVPTNVGEVLMSGKISQYNKISEFESVLSKYIGSDKILTINSGTNALHLAYHLL</sequence>
<dbReference type="Gene3D" id="3.40.640.10">
    <property type="entry name" value="Type I PLP-dependent aspartate aminotransferase-like (Major domain)"/>
    <property type="match status" value="1"/>
</dbReference>
<comment type="caution">
    <text evidence="1">The sequence shown here is derived from an EMBL/GenBank/DDBJ whole genome shotgun (WGS) entry which is preliminary data.</text>
</comment>
<dbReference type="InterPro" id="IPR015424">
    <property type="entry name" value="PyrdxlP-dep_Trfase"/>
</dbReference>
<accession>X0XEY8</accession>
<proteinExistence type="predicted"/>